<organism evidence="1 2">
    <name type="scientific">Hygrophoropsis aurantiaca</name>
    <dbReference type="NCBI Taxonomy" id="72124"/>
    <lineage>
        <taxon>Eukaryota</taxon>
        <taxon>Fungi</taxon>
        <taxon>Dikarya</taxon>
        <taxon>Basidiomycota</taxon>
        <taxon>Agaricomycotina</taxon>
        <taxon>Agaricomycetes</taxon>
        <taxon>Agaricomycetidae</taxon>
        <taxon>Boletales</taxon>
        <taxon>Coniophorineae</taxon>
        <taxon>Hygrophoropsidaceae</taxon>
        <taxon>Hygrophoropsis</taxon>
    </lineage>
</organism>
<gene>
    <name evidence="1" type="ORF">BJ138DRAFT_1005635</name>
</gene>
<accession>A0ACB8AFD0</accession>
<comment type="caution">
    <text evidence="1">The sequence shown here is derived from an EMBL/GenBank/DDBJ whole genome shotgun (WGS) entry which is preliminary data.</text>
</comment>
<evidence type="ECO:0000313" key="2">
    <source>
        <dbReference type="Proteomes" id="UP000790377"/>
    </source>
</evidence>
<dbReference type="EMBL" id="MU267664">
    <property type="protein sequence ID" value="KAH7911905.1"/>
    <property type="molecule type" value="Genomic_DNA"/>
</dbReference>
<keyword evidence="2" id="KW-1185">Reference proteome</keyword>
<proteinExistence type="predicted"/>
<dbReference type="Proteomes" id="UP000790377">
    <property type="component" value="Unassembled WGS sequence"/>
</dbReference>
<protein>
    <submittedName>
        <fullName evidence="1">Uncharacterized protein</fullName>
    </submittedName>
</protein>
<evidence type="ECO:0000313" key="1">
    <source>
        <dbReference type="EMBL" id="KAH7911905.1"/>
    </source>
</evidence>
<sequence>MAPSSDRRAQRNRTRDPSWIPRPRNAFIIFRCEYSREHTQGTNDGDGGQEIVNPTAKTLSKRAAEAWKHLTTAEKDRYKVMADKEREEHARIYPHYRFRPVRRQVSVVRKRQSDPSHSLERIGGGSSPLHSSSLDIDEQPASDLAENDAKASSINFPPSSSQKSSHVSSPASVTQRRPSSVPPRDTFPTPYVPPAIPRGPIRRSKSAAGEPLSPRVPLDHVSQAAYTRFGPEGSRTQPWPPIIEPPAPLIEPAALFNGFDFELSGMDLELSQPMSDICPSTTYALPTQATSYPSMSYSTSPLATVASSLIGWNGEFGPPSPSTSGHTRSSSSQEEAVTPSGHHHSSLISAPYITTNATSGYLSGNEKGSSYEDLERAQALEAYAIGLHNYDMFTEYPDPMLRPPYDTDFAGLVMENALK</sequence>
<name>A0ACB8AFD0_9AGAM</name>
<reference evidence="1" key="1">
    <citation type="journal article" date="2021" name="New Phytol.">
        <title>Evolutionary innovations through gain and loss of genes in the ectomycorrhizal Boletales.</title>
        <authorList>
            <person name="Wu G."/>
            <person name="Miyauchi S."/>
            <person name="Morin E."/>
            <person name="Kuo A."/>
            <person name="Drula E."/>
            <person name="Varga T."/>
            <person name="Kohler A."/>
            <person name="Feng B."/>
            <person name="Cao Y."/>
            <person name="Lipzen A."/>
            <person name="Daum C."/>
            <person name="Hundley H."/>
            <person name="Pangilinan J."/>
            <person name="Johnson J."/>
            <person name="Barry K."/>
            <person name="LaButti K."/>
            <person name="Ng V."/>
            <person name="Ahrendt S."/>
            <person name="Min B."/>
            <person name="Choi I.G."/>
            <person name="Park H."/>
            <person name="Plett J.M."/>
            <person name="Magnuson J."/>
            <person name="Spatafora J.W."/>
            <person name="Nagy L.G."/>
            <person name="Henrissat B."/>
            <person name="Grigoriev I.V."/>
            <person name="Yang Z.L."/>
            <person name="Xu J."/>
            <person name="Martin F.M."/>
        </authorList>
    </citation>
    <scope>NUCLEOTIDE SEQUENCE</scope>
    <source>
        <strain evidence="1">ATCC 28755</strain>
    </source>
</reference>